<sequence>MENRWAETHTDPLDACAYGSRLLGREPDLVLHGGGNTSVKAVVTDLTGRRVDVLHVKGSGWDLADIERAGFAPLRLERLRELLTVPSLPDDRMMNELRCALLDAGAPDPSVETLLHAVLPHPAVLHTHADAVITLTNLREPLVEEVFGDRVVVVPYVMPGFALAKECAELFPRHAGERTIGVVLMNHGLVTFGEDTEEAYARHVELVSAAEAHLARHRPTRAPAAPLPRVDPRDLAALRRRISEAAGHPVIVTRHTDPAIAAFVARPDLADLAGRGPATPDHVIRTKRVPLVGRDVEGYAAEYRRYFERHARPGLTMLDPAPRVVLDPELGMLTIGRRARDADIARDIYAHTIDILERAEELGGYRALPPRDLFEMEYWELEQAKLRLAGPPAEFTGEVALVTGAASGIGRACADALRARGASVIGLDLTPTGSRTDYLGLRVDVTDTAAVRAAVERGVERFGGVDVLVASAGVFPGNTPIAELDPDTWRRTMAVNADSTAVLFRTAHPFLELAPRGGRVVVIASKNVPAPGPGAAAYSASKAAVTQLTRVAALEWAADGIRVNAVHPDAVFDTGLWTEEVLAQRAAHYGLDVEAYKRRNLLGAEITSAAVGRVVAEMCSDTFACTTGAQVPVDGGNERVV</sequence>
<dbReference type="SUPFAM" id="SSF53639">
    <property type="entry name" value="AraD/HMP-PK domain-like"/>
    <property type="match status" value="1"/>
</dbReference>
<keyword evidence="5" id="KW-1185">Reference proteome</keyword>
<keyword evidence="2" id="KW-0560">Oxidoreductase</keyword>
<dbReference type="Pfam" id="PF00596">
    <property type="entry name" value="Aldolase_II"/>
    <property type="match status" value="1"/>
</dbReference>
<dbReference type="SMART" id="SM01007">
    <property type="entry name" value="Aldolase_II"/>
    <property type="match status" value="1"/>
</dbReference>
<evidence type="ECO:0000259" key="3">
    <source>
        <dbReference type="SMART" id="SM01007"/>
    </source>
</evidence>
<name>A0ABW1PDH6_9PSEU</name>
<gene>
    <name evidence="4" type="ORF">ACFP3R_27955</name>
</gene>
<dbReference type="RefSeq" id="WP_380639997.1">
    <property type="nucleotide sequence ID" value="NZ_JBHSQO010000038.1"/>
</dbReference>
<dbReference type="PRINTS" id="PR00081">
    <property type="entry name" value="GDHRDH"/>
</dbReference>
<dbReference type="PANTHER" id="PTHR24321">
    <property type="entry name" value="DEHYDROGENASES, SHORT CHAIN"/>
    <property type="match status" value="1"/>
</dbReference>
<dbReference type="Gene3D" id="3.40.50.720">
    <property type="entry name" value="NAD(P)-binding Rossmann-like Domain"/>
    <property type="match status" value="1"/>
</dbReference>
<dbReference type="InterPro" id="IPR020904">
    <property type="entry name" value="Sc_DH/Rdtase_CS"/>
</dbReference>
<comment type="similarity">
    <text evidence="1">Belongs to the short-chain dehydrogenases/reductases (SDR) family.</text>
</comment>
<evidence type="ECO:0000313" key="4">
    <source>
        <dbReference type="EMBL" id="MFC6093123.1"/>
    </source>
</evidence>
<dbReference type="Pfam" id="PF13561">
    <property type="entry name" value="adh_short_C2"/>
    <property type="match status" value="1"/>
</dbReference>
<feature type="domain" description="Class II aldolase/adducin N-terminal" evidence="3">
    <location>
        <begin position="15"/>
        <end position="214"/>
    </location>
</feature>
<dbReference type="InterPro" id="IPR036291">
    <property type="entry name" value="NAD(P)-bd_dom_sf"/>
</dbReference>
<evidence type="ECO:0000256" key="2">
    <source>
        <dbReference type="ARBA" id="ARBA00023002"/>
    </source>
</evidence>
<dbReference type="PANTHER" id="PTHR24321:SF14">
    <property type="entry name" value="SHORT-CHAIN TYPE DEHYDROGENASE_REDUCTASE BLR2146-RELATED"/>
    <property type="match status" value="1"/>
</dbReference>
<organism evidence="4 5">
    <name type="scientific">Saccharothrix lopnurensis</name>
    <dbReference type="NCBI Taxonomy" id="1670621"/>
    <lineage>
        <taxon>Bacteria</taxon>
        <taxon>Bacillati</taxon>
        <taxon>Actinomycetota</taxon>
        <taxon>Actinomycetes</taxon>
        <taxon>Pseudonocardiales</taxon>
        <taxon>Pseudonocardiaceae</taxon>
        <taxon>Saccharothrix</taxon>
    </lineage>
</organism>
<dbReference type="InterPro" id="IPR001303">
    <property type="entry name" value="Aldolase_II/adducin_N"/>
</dbReference>
<comment type="caution">
    <text evidence="4">The sequence shown here is derived from an EMBL/GenBank/DDBJ whole genome shotgun (WGS) entry which is preliminary data.</text>
</comment>
<dbReference type="Gene3D" id="3.40.225.10">
    <property type="entry name" value="Class II aldolase/adducin N-terminal domain"/>
    <property type="match status" value="1"/>
</dbReference>
<accession>A0ABW1PDH6</accession>
<evidence type="ECO:0000256" key="1">
    <source>
        <dbReference type="ARBA" id="ARBA00006484"/>
    </source>
</evidence>
<dbReference type="PRINTS" id="PR00080">
    <property type="entry name" value="SDRFAMILY"/>
</dbReference>
<evidence type="ECO:0000313" key="5">
    <source>
        <dbReference type="Proteomes" id="UP001596220"/>
    </source>
</evidence>
<proteinExistence type="inferred from homology"/>
<dbReference type="SUPFAM" id="SSF51735">
    <property type="entry name" value="NAD(P)-binding Rossmann-fold domains"/>
    <property type="match status" value="1"/>
</dbReference>
<dbReference type="InterPro" id="IPR002347">
    <property type="entry name" value="SDR_fam"/>
</dbReference>
<dbReference type="Proteomes" id="UP001596220">
    <property type="component" value="Unassembled WGS sequence"/>
</dbReference>
<dbReference type="EMBL" id="JBHSQO010000038">
    <property type="protein sequence ID" value="MFC6093123.1"/>
    <property type="molecule type" value="Genomic_DNA"/>
</dbReference>
<dbReference type="NCBIfam" id="NF006196">
    <property type="entry name" value="PRK08324.2-4"/>
    <property type="match status" value="1"/>
</dbReference>
<dbReference type="PROSITE" id="PS00061">
    <property type="entry name" value="ADH_SHORT"/>
    <property type="match status" value="1"/>
</dbReference>
<reference evidence="5" key="1">
    <citation type="journal article" date="2019" name="Int. J. Syst. Evol. Microbiol.">
        <title>The Global Catalogue of Microorganisms (GCM) 10K type strain sequencing project: providing services to taxonomists for standard genome sequencing and annotation.</title>
        <authorList>
            <consortium name="The Broad Institute Genomics Platform"/>
            <consortium name="The Broad Institute Genome Sequencing Center for Infectious Disease"/>
            <person name="Wu L."/>
            <person name="Ma J."/>
        </authorList>
    </citation>
    <scope>NUCLEOTIDE SEQUENCE [LARGE SCALE GENOMIC DNA]</scope>
    <source>
        <strain evidence="5">CGMCC 4.7246</strain>
    </source>
</reference>
<protein>
    <submittedName>
        <fullName evidence="4">Bifunctional aldolase/short-chain dehydrogenase</fullName>
    </submittedName>
</protein>
<dbReference type="InterPro" id="IPR036409">
    <property type="entry name" value="Aldolase_II/adducin_N_sf"/>
</dbReference>